<evidence type="ECO:0000313" key="2">
    <source>
        <dbReference type="EMBL" id="TRZ19933.1"/>
    </source>
</evidence>
<evidence type="ECO:0000313" key="3">
    <source>
        <dbReference type="Proteomes" id="UP000796761"/>
    </source>
</evidence>
<feature type="compositionally biased region" description="Polar residues" evidence="1">
    <location>
        <begin position="138"/>
        <end position="148"/>
    </location>
</feature>
<organism evidence="2 3">
    <name type="scientific">Zosterops borbonicus</name>
    <dbReference type="NCBI Taxonomy" id="364589"/>
    <lineage>
        <taxon>Eukaryota</taxon>
        <taxon>Metazoa</taxon>
        <taxon>Chordata</taxon>
        <taxon>Craniata</taxon>
        <taxon>Vertebrata</taxon>
        <taxon>Euteleostomi</taxon>
        <taxon>Archelosauria</taxon>
        <taxon>Archosauria</taxon>
        <taxon>Dinosauria</taxon>
        <taxon>Saurischia</taxon>
        <taxon>Theropoda</taxon>
        <taxon>Coelurosauria</taxon>
        <taxon>Aves</taxon>
        <taxon>Neognathae</taxon>
        <taxon>Neoaves</taxon>
        <taxon>Telluraves</taxon>
        <taxon>Australaves</taxon>
        <taxon>Passeriformes</taxon>
        <taxon>Sylvioidea</taxon>
        <taxon>Zosteropidae</taxon>
        <taxon>Zosterops</taxon>
    </lineage>
</organism>
<dbReference type="Proteomes" id="UP000796761">
    <property type="component" value="Unassembled WGS sequence"/>
</dbReference>
<evidence type="ECO:0000256" key="1">
    <source>
        <dbReference type="SAM" id="MobiDB-lite"/>
    </source>
</evidence>
<accession>A0A8K1GKM4</accession>
<name>A0A8K1GKM4_9PASS</name>
<keyword evidence="3" id="KW-1185">Reference proteome</keyword>
<dbReference type="EMBL" id="SWJQ01000164">
    <property type="protein sequence ID" value="TRZ19933.1"/>
    <property type="molecule type" value="Genomic_DNA"/>
</dbReference>
<sequence length="187" mass="19924">MTGLLLALVADPRQDSCWVGGEPPISLLWPLLLVLVGMAVACPHRGLALFASCVRQKPSAITGRARTVLADRYGEVWYTFVFHHTSEPSSAMGVAVPHSWVALPEGRRAQVLPRALLAPAPQPSPTLAPRAVSPAHRSATNGEPSRQASPRLIGQWGCWGLQDAAYANEAPPIIPGSSVGWSRGNLM</sequence>
<dbReference type="AlphaFoldDB" id="A0A8K1GKM4"/>
<gene>
    <name evidence="2" type="ORF">HGM15179_007175</name>
</gene>
<feature type="region of interest" description="Disordered" evidence="1">
    <location>
        <begin position="119"/>
        <end position="149"/>
    </location>
</feature>
<proteinExistence type="predicted"/>
<protein>
    <submittedName>
        <fullName evidence="2">Uncharacterized protein</fullName>
    </submittedName>
</protein>
<comment type="caution">
    <text evidence="2">The sequence shown here is derived from an EMBL/GenBank/DDBJ whole genome shotgun (WGS) entry which is preliminary data.</text>
</comment>
<reference evidence="2" key="1">
    <citation type="submission" date="2019-04" db="EMBL/GenBank/DDBJ databases">
        <title>Genome assembly of Zosterops borbonicus 15179.</title>
        <authorList>
            <person name="Leroy T."/>
            <person name="Anselmetti Y."/>
            <person name="Tilak M.-K."/>
            <person name="Nabholz B."/>
        </authorList>
    </citation>
    <scope>NUCLEOTIDE SEQUENCE</scope>
    <source>
        <strain evidence="2">HGM_15179</strain>
        <tissue evidence="2">Muscle</tissue>
    </source>
</reference>